<feature type="region of interest" description="Disordered" evidence="4">
    <location>
        <begin position="194"/>
        <end position="213"/>
    </location>
</feature>
<dbReference type="PANTHER" id="PTHR12213:SF0">
    <property type="entry name" value="CORRINOID ADENOSYLTRANSFERASE MMAB"/>
    <property type="match status" value="1"/>
</dbReference>
<dbReference type="GO" id="GO:0008817">
    <property type="term" value="F:corrinoid adenosyltransferase activity"/>
    <property type="evidence" value="ECO:0007669"/>
    <property type="project" value="UniProtKB-EC"/>
</dbReference>
<keyword evidence="3" id="KW-0067">ATP-binding</keyword>
<keyword evidence="7" id="KW-1185">Reference proteome</keyword>
<evidence type="ECO:0000256" key="4">
    <source>
        <dbReference type="SAM" id="MobiDB-lite"/>
    </source>
</evidence>
<sequence length="355" mass="37991">MSIYTKTGDNGTTALIGGQRLKKYHPRVEAYGTVDELNACLGVAAHQARDDQNRQLLLAIQRQLFWLGAELADPQPSARSGQVRRIDEQQVAELEQAIDRCMATLPPVTGFVLPGDSGAGSQLHLARTVARRAERLVVRLADETAIRDIVLRYLNRLSDCLYALARSEDCRARTDALVAEVTRRYLALSSGLPRDTGASATQRETPANGNATATPDELDFHLAHGLLCAALSAAGELSVAVVVAIADAHGNPVMTYRMPDSLLIALELAPKKAFSAVALKTATHCLGPVVQPGAELYQLETSSGGKIVTFGGGYPLYRAGRLVGGLGVSGGTAEQDRQIAERAVMHCHVGKIRHE</sequence>
<dbReference type="SUPFAM" id="SSF143744">
    <property type="entry name" value="GlcG-like"/>
    <property type="match status" value="1"/>
</dbReference>
<feature type="compositionally biased region" description="Polar residues" evidence="4">
    <location>
        <begin position="198"/>
        <end position="213"/>
    </location>
</feature>
<dbReference type="InterPro" id="IPR016030">
    <property type="entry name" value="CblAdoTrfase-like"/>
</dbReference>
<dbReference type="InterPro" id="IPR036451">
    <property type="entry name" value="CblAdoTrfase-like_sf"/>
</dbReference>
<dbReference type="SUPFAM" id="SSF89028">
    <property type="entry name" value="Cobalamin adenosyltransferase-like"/>
    <property type="match status" value="1"/>
</dbReference>
<organism evidence="6 7">
    <name type="scientific">Martelella alba</name>
    <dbReference type="NCBI Taxonomy" id="2590451"/>
    <lineage>
        <taxon>Bacteria</taxon>
        <taxon>Pseudomonadati</taxon>
        <taxon>Pseudomonadota</taxon>
        <taxon>Alphaproteobacteria</taxon>
        <taxon>Hyphomicrobiales</taxon>
        <taxon>Aurantimonadaceae</taxon>
        <taxon>Martelella</taxon>
    </lineage>
</organism>
<dbReference type="Pfam" id="PF01923">
    <property type="entry name" value="Cob_adeno_trans"/>
    <property type="match status" value="1"/>
</dbReference>
<dbReference type="Gene3D" id="1.20.1200.10">
    <property type="entry name" value="Cobalamin adenosyltransferase-like"/>
    <property type="match status" value="1"/>
</dbReference>
<evidence type="ECO:0000313" key="7">
    <source>
        <dbReference type="Proteomes" id="UP000305202"/>
    </source>
</evidence>
<dbReference type="NCBIfam" id="TIGR00636">
    <property type="entry name" value="PduO_Nterm"/>
    <property type="match status" value="1"/>
</dbReference>
<accession>A0ABY2SPM9</accession>
<proteinExistence type="predicted"/>
<dbReference type="InterPro" id="IPR038084">
    <property type="entry name" value="PduO/GlcC-like_sf"/>
</dbReference>
<dbReference type="EMBL" id="SZPQ01000002">
    <property type="protein sequence ID" value="TKI08054.1"/>
    <property type="molecule type" value="Genomic_DNA"/>
</dbReference>
<dbReference type="InterPro" id="IPR009221">
    <property type="entry name" value="PduO"/>
</dbReference>
<dbReference type="InterPro" id="IPR005624">
    <property type="entry name" value="PduO/GlcC-like"/>
</dbReference>
<gene>
    <name evidence="6" type="ORF">FCN80_02560</name>
</gene>
<evidence type="ECO:0000256" key="1">
    <source>
        <dbReference type="ARBA" id="ARBA00022679"/>
    </source>
</evidence>
<dbReference type="InterPro" id="IPR029499">
    <property type="entry name" value="PduO-typ"/>
</dbReference>
<evidence type="ECO:0000313" key="6">
    <source>
        <dbReference type="EMBL" id="TKI08054.1"/>
    </source>
</evidence>
<reference evidence="6 7" key="1">
    <citation type="submission" date="2019-04" db="EMBL/GenBank/DDBJ databases">
        <authorList>
            <person name="Li M."/>
            <person name="Gao C."/>
        </authorList>
    </citation>
    <scope>NUCLEOTIDE SEQUENCE [LARGE SCALE GENOMIC DNA]</scope>
    <source>
        <strain evidence="6 7">BGMRC 2031</strain>
    </source>
</reference>
<keyword evidence="1 6" id="KW-0808">Transferase</keyword>
<keyword evidence="2" id="KW-0547">Nucleotide-binding</keyword>
<evidence type="ECO:0000256" key="3">
    <source>
        <dbReference type="ARBA" id="ARBA00022840"/>
    </source>
</evidence>
<dbReference type="Proteomes" id="UP000305202">
    <property type="component" value="Unassembled WGS sequence"/>
</dbReference>
<comment type="caution">
    <text evidence="6">The sequence shown here is derived from an EMBL/GenBank/DDBJ whole genome shotgun (WGS) entry which is preliminary data.</text>
</comment>
<feature type="domain" description="Cobalamin adenosyltransferase-like" evidence="5">
    <location>
        <begin position="3"/>
        <end position="167"/>
    </location>
</feature>
<dbReference type="Gene3D" id="3.30.450.150">
    <property type="entry name" value="Haem-degrading domain"/>
    <property type="match status" value="1"/>
</dbReference>
<dbReference type="EC" id="2.5.1.17" evidence="6"/>
<evidence type="ECO:0000256" key="2">
    <source>
        <dbReference type="ARBA" id="ARBA00022741"/>
    </source>
</evidence>
<dbReference type="RefSeq" id="WP_136988327.1">
    <property type="nucleotide sequence ID" value="NZ_SZPQ01000002.1"/>
</dbReference>
<dbReference type="Pfam" id="PF03928">
    <property type="entry name" value="HbpS-like"/>
    <property type="match status" value="1"/>
</dbReference>
<protein>
    <submittedName>
        <fullName evidence="6">Cob(I)yrinic acid a,c-diamide adenosyltransferase</fullName>
        <ecNumber evidence="6">2.5.1.17</ecNumber>
    </submittedName>
</protein>
<name>A0ABY2SPM9_9HYPH</name>
<evidence type="ECO:0000259" key="5">
    <source>
        <dbReference type="Pfam" id="PF01923"/>
    </source>
</evidence>
<dbReference type="PIRSF" id="PIRSF036411">
    <property type="entry name" value="ATR_PduO"/>
    <property type="match status" value="1"/>
</dbReference>
<dbReference type="PANTHER" id="PTHR12213">
    <property type="entry name" value="CORRINOID ADENOSYLTRANSFERASE"/>
    <property type="match status" value="1"/>
</dbReference>